<feature type="binding site" evidence="5">
    <location>
        <position position="330"/>
    </location>
    <ligand>
        <name>substrate</name>
    </ligand>
</feature>
<feature type="domain" description="PARG helical" evidence="7">
    <location>
        <begin position="138"/>
        <end position="285"/>
    </location>
</feature>
<dbReference type="InParanoid" id="D2V8V6"/>
<protein>
    <recommendedName>
        <fullName evidence="2">poly(ADP-ribose) glycohydrolase</fullName>
        <ecNumber evidence="2">3.2.1.143</ecNumber>
    </recommendedName>
</protein>
<accession>D2V8V6</accession>
<dbReference type="GO" id="GO:0009225">
    <property type="term" value="P:nucleotide-sugar metabolic process"/>
    <property type="evidence" value="ECO:0007669"/>
    <property type="project" value="TreeGrafter"/>
</dbReference>
<dbReference type="RefSeq" id="XP_002679610.1">
    <property type="nucleotide sequence ID" value="XM_002679564.1"/>
</dbReference>
<dbReference type="VEuPathDB" id="AmoebaDB:NAEGRDRAFT_47600"/>
<organism evidence="9">
    <name type="scientific">Naegleria gruberi</name>
    <name type="common">Amoeba</name>
    <dbReference type="NCBI Taxonomy" id="5762"/>
    <lineage>
        <taxon>Eukaryota</taxon>
        <taxon>Discoba</taxon>
        <taxon>Heterolobosea</taxon>
        <taxon>Tetramitia</taxon>
        <taxon>Eutetramitia</taxon>
        <taxon>Vahlkampfiidae</taxon>
        <taxon>Naegleria</taxon>
    </lineage>
</organism>
<feature type="binding site" evidence="5">
    <location>
        <position position="344"/>
    </location>
    <ligand>
        <name>substrate</name>
    </ligand>
</feature>
<dbReference type="GO" id="GO:0005975">
    <property type="term" value="P:carbohydrate metabolic process"/>
    <property type="evidence" value="ECO:0007669"/>
    <property type="project" value="InterPro"/>
</dbReference>
<keyword evidence="3" id="KW-0378">Hydrolase</keyword>
<dbReference type="EMBL" id="GG738857">
    <property type="protein sequence ID" value="EFC46866.1"/>
    <property type="molecule type" value="Genomic_DNA"/>
</dbReference>
<name>D2V8V6_NAEGR</name>
<feature type="active site" evidence="4">
    <location>
        <position position="327"/>
    </location>
</feature>
<feature type="binding site" evidence="5">
    <location>
        <position position="385"/>
    </location>
    <ligand>
        <name>substrate</name>
    </ligand>
</feature>
<dbReference type="GO" id="GO:0005634">
    <property type="term" value="C:nucleus"/>
    <property type="evidence" value="ECO:0007669"/>
    <property type="project" value="TreeGrafter"/>
</dbReference>
<evidence type="ECO:0000259" key="6">
    <source>
        <dbReference type="Pfam" id="PF05028"/>
    </source>
</evidence>
<keyword evidence="9" id="KW-1185">Reference proteome</keyword>
<evidence type="ECO:0000256" key="4">
    <source>
        <dbReference type="PIRSR" id="PIRSR607724-1"/>
    </source>
</evidence>
<evidence type="ECO:0000259" key="7">
    <source>
        <dbReference type="Pfam" id="PF20811"/>
    </source>
</evidence>
<dbReference type="EC" id="3.2.1.143" evidence="2"/>
<reference evidence="8 9" key="1">
    <citation type="journal article" date="2010" name="Cell">
        <title>The genome of Naegleria gruberi illuminates early eukaryotic versatility.</title>
        <authorList>
            <person name="Fritz-Laylin L.K."/>
            <person name="Prochnik S.E."/>
            <person name="Ginger M.L."/>
            <person name="Dacks J.B."/>
            <person name="Carpenter M.L."/>
            <person name="Field M.C."/>
            <person name="Kuo A."/>
            <person name="Paredez A."/>
            <person name="Chapman J."/>
            <person name="Pham J."/>
            <person name="Shu S."/>
            <person name="Neupane R."/>
            <person name="Cipriano M."/>
            <person name="Mancuso J."/>
            <person name="Tu H."/>
            <person name="Salamov A."/>
            <person name="Lindquist E."/>
            <person name="Shapiro H."/>
            <person name="Lucas S."/>
            <person name="Grigoriev I.V."/>
            <person name="Cande W.Z."/>
            <person name="Fulton C."/>
            <person name="Rokhsar D.S."/>
            <person name="Dawson S.C."/>
        </authorList>
    </citation>
    <scope>NUCLEOTIDE SEQUENCE [LARGE SCALE GENOMIC DNA]</scope>
    <source>
        <strain evidence="8 9">NEG-M</strain>
    </source>
</reference>
<dbReference type="GO" id="GO:0004649">
    <property type="term" value="F:poly(ADP-ribose) glycohydrolase activity"/>
    <property type="evidence" value="ECO:0007669"/>
    <property type="project" value="UniProtKB-EC"/>
</dbReference>
<dbReference type="GO" id="GO:0006282">
    <property type="term" value="P:regulation of DNA repair"/>
    <property type="evidence" value="ECO:0007669"/>
    <property type="project" value="InterPro"/>
</dbReference>
<evidence type="ECO:0000313" key="9">
    <source>
        <dbReference type="Proteomes" id="UP000006671"/>
    </source>
</evidence>
<dbReference type="AlphaFoldDB" id="D2V8V6"/>
<dbReference type="GeneID" id="8860105"/>
<dbReference type="PANTHER" id="PTHR12837">
    <property type="entry name" value="POLY ADP-RIBOSE GLYCOHYDROLASE"/>
    <property type="match status" value="1"/>
</dbReference>
<dbReference type="GO" id="GO:0005737">
    <property type="term" value="C:cytoplasm"/>
    <property type="evidence" value="ECO:0007669"/>
    <property type="project" value="TreeGrafter"/>
</dbReference>
<dbReference type="InterPro" id="IPR007724">
    <property type="entry name" value="Poly_GlycHdrlase"/>
</dbReference>
<feature type="active site" evidence="4">
    <location>
        <position position="345"/>
    </location>
</feature>
<dbReference type="Pfam" id="PF05028">
    <property type="entry name" value="PARG_cat_C"/>
    <property type="match status" value="1"/>
</dbReference>
<dbReference type="eggNOG" id="KOG2064">
    <property type="taxonomic scope" value="Eukaryota"/>
</dbReference>
<feature type="domain" description="PARG catalytic Macro" evidence="6">
    <location>
        <begin position="296"/>
        <end position="505"/>
    </location>
</feature>
<dbReference type="KEGG" id="ngr:NAEGRDRAFT_47600"/>
<evidence type="ECO:0000256" key="1">
    <source>
        <dbReference type="ARBA" id="ARBA00009545"/>
    </source>
</evidence>
<proteinExistence type="inferred from homology"/>
<dbReference type="OrthoDB" id="1937899at2759"/>
<gene>
    <name evidence="8" type="ORF">NAEGRDRAFT_47600</name>
</gene>
<dbReference type="InterPro" id="IPR046372">
    <property type="entry name" value="PARG_cat_C"/>
</dbReference>
<dbReference type="PANTHER" id="PTHR12837:SF0">
    <property type="entry name" value="POLY(ADP-RIBOSE) GLYCOHYDROLASE"/>
    <property type="match status" value="1"/>
</dbReference>
<evidence type="ECO:0000256" key="5">
    <source>
        <dbReference type="PIRSR" id="PIRSR607724-2"/>
    </source>
</evidence>
<feature type="active site" evidence="4">
    <location>
        <position position="346"/>
    </location>
</feature>
<dbReference type="Pfam" id="PF20811">
    <property type="entry name" value="PARG_cat_N"/>
    <property type="match status" value="1"/>
</dbReference>
<dbReference type="Proteomes" id="UP000006671">
    <property type="component" value="Unassembled WGS sequence"/>
</dbReference>
<sequence length="561" mass="64744">MPLFRSLHHASEKKRDLSDLITTQQEEHEEKSEKFKANSRKYNSQFTKQKFTNSEGKYNFSSSAHVVFPFMMKNSWTEIANILKESEISSSAEFAAIVRKIQKISYQSHDKKQVESVLVQDINLLSMLLDEKSSAKWEGRPKFFTETLPFIIELVLKSESILGSYAGDLYEHECQRQSTIVLNEGLLPILEELNKSSINNESRAVKLTKLECACILANSFFCTFSRLGDVKEGTLKITSINMDTLFINPYIASSSKLLMIIHYFERLCERGIEEIKRFGYVTFIRKKVEPYQVICQIQQSTVEISNNQVIVLPEGSIEDCENAIHSDFANKYIGGGVLRGGAVQEEIRFALSPECIISRLIVEKLSNNESLLICGTEQFSSHQGYAKSLLYKGDFIDGNYEKESEHLFCFKSQIVAFDSKYYYTNEKLKQWKIDCIDREIIKAYSAFCSIRKNYGLNFYSNISTGNWGGGAFNSDHELKFIIQLIVTCHCEKPMYYYTFKNTELARKFKDFLEFCEKHNVTVQKIYNLLENMYSEYIEPNSHEETFSPHTLEYLMGKLTSK</sequence>
<dbReference type="GO" id="GO:1990966">
    <property type="term" value="P:ATP generation from poly-ADP-D-ribose"/>
    <property type="evidence" value="ECO:0007669"/>
    <property type="project" value="TreeGrafter"/>
</dbReference>
<evidence type="ECO:0000256" key="2">
    <source>
        <dbReference type="ARBA" id="ARBA00012255"/>
    </source>
</evidence>
<comment type="similarity">
    <text evidence="1">Belongs to the poly(ADP-ribose) glycohydrolase family.</text>
</comment>
<dbReference type="InterPro" id="IPR048362">
    <property type="entry name" value="PARG_helical"/>
</dbReference>
<evidence type="ECO:0000313" key="8">
    <source>
        <dbReference type="EMBL" id="EFC46866.1"/>
    </source>
</evidence>
<evidence type="ECO:0000256" key="3">
    <source>
        <dbReference type="ARBA" id="ARBA00022801"/>
    </source>
</evidence>
<dbReference type="STRING" id="5762.D2V8V6"/>